<protein>
    <submittedName>
        <fullName evidence="1">Uncharacterized protein</fullName>
    </submittedName>
</protein>
<sequence>MLIVLHETMDKTLENQSNSNKVSYSYCFYLMAIEGSEVEMLNLIVTGVIKENEVTERFLKANPSEKLFQTEIEDIQPNCVVLMIKVRGQSLQSKDQFMEKMFKFLVNALTPEEENEFPNLTIDTVIIDIADRITLNLNKKFDLKSQDDGYLDISDWTILTTKMVFTDSKGLIIYDTTSNDIDYIPLPEKTTICDRDRQRYSSSIIGIGLEH</sequence>
<proteinExistence type="predicted"/>
<dbReference type="AlphaFoldDB" id="A0A6J8BKK2"/>
<evidence type="ECO:0000313" key="1">
    <source>
        <dbReference type="EMBL" id="CAC5383620.1"/>
    </source>
</evidence>
<accession>A0A6J8BKK2</accession>
<keyword evidence="2" id="KW-1185">Reference proteome</keyword>
<dbReference type="EMBL" id="CACVKT020003420">
    <property type="protein sequence ID" value="CAC5383620.1"/>
    <property type="molecule type" value="Genomic_DNA"/>
</dbReference>
<evidence type="ECO:0000313" key="2">
    <source>
        <dbReference type="Proteomes" id="UP000507470"/>
    </source>
</evidence>
<reference evidence="1 2" key="1">
    <citation type="submission" date="2020-06" db="EMBL/GenBank/DDBJ databases">
        <authorList>
            <person name="Li R."/>
            <person name="Bekaert M."/>
        </authorList>
    </citation>
    <scope>NUCLEOTIDE SEQUENCE [LARGE SCALE GENOMIC DNA]</scope>
    <source>
        <strain evidence="2">wild</strain>
    </source>
</reference>
<name>A0A6J8BKK2_MYTCO</name>
<organism evidence="1 2">
    <name type="scientific">Mytilus coruscus</name>
    <name type="common">Sea mussel</name>
    <dbReference type="NCBI Taxonomy" id="42192"/>
    <lineage>
        <taxon>Eukaryota</taxon>
        <taxon>Metazoa</taxon>
        <taxon>Spiralia</taxon>
        <taxon>Lophotrochozoa</taxon>
        <taxon>Mollusca</taxon>
        <taxon>Bivalvia</taxon>
        <taxon>Autobranchia</taxon>
        <taxon>Pteriomorphia</taxon>
        <taxon>Mytilida</taxon>
        <taxon>Mytiloidea</taxon>
        <taxon>Mytilidae</taxon>
        <taxon>Mytilinae</taxon>
        <taxon>Mytilus</taxon>
    </lineage>
</organism>
<dbReference type="Proteomes" id="UP000507470">
    <property type="component" value="Unassembled WGS sequence"/>
</dbReference>
<gene>
    <name evidence="1" type="ORF">MCOR_19349</name>
</gene>